<reference evidence="1" key="1">
    <citation type="submission" date="2016-04" db="EMBL/GenBank/DDBJ databases">
        <authorList>
            <person name="Nguyen H.D."/>
            <person name="Samba Siva P."/>
            <person name="Cullis J."/>
            <person name="Levesque C.A."/>
            <person name="Hambleton S."/>
        </authorList>
    </citation>
    <scope>NUCLEOTIDE SEQUENCE</scope>
    <source>
        <strain evidence="1">DAOMC 236416</strain>
    </source>
</reference>
<evidence type="ECO:0000313" key="1">
    <source>
        <dbReference type="EMBL" id="KAE8246353.1"/>
    </source>
</evidence>
<sequence length="109" mass="12513">MDTSTNPADRIWRWLDGAQAASSAPYVSALSLQSTEHPEWACDKTHLSYQWRVKLFFGWVENQLCQSSSETWTKDDAMRFLAKTIALGRSKLPGADEDMEWHLEEGFFP</sequence>
<proteinExistence type="predicted"/>
<evidence type="ECO:0000313" key="2">
    <source>
        <dbReference type="Proteomes" id="UP000077521"/>
    </source>
</evidence>
<keyword evidence="2" id="KW-1185">Reference proteome</keyword>
<accession>A0A177T7A1</accession>
<dbReference type="Proteomes" id="UP000077521">
    <property type="component" value="Unassembled WGS sequence"/>
</dbReference>
<protein>
    <submittedName>
        <fullName evidence="1">Uncharacterized protein</fullName>
    </submittedName>
</protein>
<dbReference type="AlphaFoldDB" id="A0A177T7A1"/>
<reference evidence="1" key="2">
    <citation type="journal article" date="2019" name="IMA Fungus">
        <title>Genome sequencing and comparison of five Tilletia species to identify candidate genes for the detection of regulated species infecting wheat.</title>
        <authorList>
            <person name="Nguyen H.D.T."/>
            <person name="Sultana T."/>
            <person name="Kesanakurti P."/>
            <person name="Hambleton S."/>
        </authorList>
    </citation>
    <scope>NUCLEOTIDE SEQUENCE</scope>
    <source>
        <strain evidence="1">DAOMC 236416</strain>
    </source>
</reference>
<comment type="caution">
    <text evidence="1">The sequence shown here is derived from an EMBL/GenBank/DDBJ whole genome shotgun (WGS) entry which is preliminary data.</text>
</comment>
<gene>
    <name evidence="1" type="ORF">A4X13_0g5831</name>
</gene>
<dbReference type="EMBL" id="LWDF02000490">
    <property type="protein sequence ID" value="KAE8246353.1"/>
    <property type="molecule type" value="Genomic_DNA"/>
</dbReference>
<name>A0A177T7A1_9BASI</name>
<organism evidence="1 2">
    <name type="scientific">Tilletia indica</name>
    <dbReference type="NCBI Taxonomy" id="43049"/>
    <lineage>
        <taxon>Eukaryota</taxon>
        <taxon>Fungi</taxon>
        <taxon>Dikarya</taxon>
        <taxon>Basidiomycota</taxon>
        <taxon>Ustilaginomycotina</taxon>
        <taxon>Exobasidiomycetes</taxon>
        <taxon>Tilletiales</taxon>
        <taxon>Tilletiaceae</taxon>
        <taxon>Tilletia</taxon>
    </lineage>
</organism>